<dbReference type="InterPro" id="IPR054471">
    <property type="entry name" value="GPIID_WHD"/>
</dbReference>
<evidence type="ECO:0000259" key="3">
    <source>
        <dbReference type="Pfam" id="PF24883"/>
    </source>
</evidence>
<dbReference type="InterPro" id="IPR027417">
    <property type="entry name" value="P-loop_NTPase"/>
</dbReference>
<keyword evidence="1" id="KW-0677">Repeat</keyword>
<dbReference type="Proteomes" id="UP000616885">
    <property type="component" value="Unassembled WGS sequence"/>
</dbReference>
<dbReference type="PANTHER" id="PTHR10039:SF10">
    <property type="entry name" value="NACHT DOMAIN-CONTAINING PROTEIN"/>
    <property type="match status" value="1"/>
</dbReference>
<sequence>MDVALRNAAPLRPEIALAKAISEFESSLTKEHKSNFRSFRTQALSASPSAEDVMRFTASLNSQIQKSSAAHRCFGTRFTNIMQCVQKYAALGDVVVGGSQNIIACGVWALVKLTIQVCIGFGSYLDKVSHFFMTVGQSAPRYESMALLYRRSKLLSHSMSSYFLVIVQTCHEFMLFSRKSFLGQLTASLDDSKLRDAQSRSERLGAKIREEVSFLTTQTVESEASENNLFRALVGGAYSWETQQRKLRQRAKLLEALSSSDHETPFRQARKCGVSTVFEDESAYLSWEQSTESTSLVLVGKLGSGKSVTMASIIDNLYLSSHDRAVSFFFCRHDNAEALTARAVIGSLGRQLIDKYFKDSLLDNVVDGVTTMFSLGDVLRLVKDTVPRDARIHFVLDGVDECQEYDAIEIIKALGEIQKFMYLSVCVSIRSGTQDHQSLFRPLLNIQTMTMPEKNPDIGKFIEKELERRIEAKRLVLGQEGLVVEIRDALVKGANGMFLWVALQIDSLCDEKSDAAIRSALQDLPPDLFSTFDRILKRSRKLAHTYQTRILKTIVAAHRPLTVDEIREVISVEPGNTDWSPDMLVNDIHGVLACCGSLVTVDEENLSVYLIHQSVTQFLLERPTATSGSSNLESHFTMEEAQKLLGESVITYLNCSLFERQISKDVAHEVRVGELPSRVMQEALAPAGVVGQLAIRWLKSASNPEFDAKKALTEVRGRQRSRQATELFHFLSYASKYWLQHSSWISKESKLFELWVRLLENPRFDELTWTQDFASRDNLILDTDTGVLWSFSQRIMWAIINAHIPLFRYEMKGRDWSKAFGTVIPYLRRCMQCNPRPRIAAKMCTQLLPLVALFKDHAVVGWLVSMGASLPFDSNTAFYNDISDSNYAIVKAKLSHDRSFFSKSQVGQLLDLALLKGDSNMVKLLCHLPGLPLSNVLSGDTSNPLVIMIIYHLLKGVPRLYHCNVDRLWVDIKLIHHKTNNSFFDMTKAILEAANRSMPRLNFNALIENGMERYCLLSDLSLVQALRPWLRDDAKVEVISSFIRHALHDRSIERSKIVSIIWRYIDSAWNKDSEHYNQYVELAREALIRCLQLRDWDLARDILLRNASQSSVLSIRAIKISLRHYIIESNLLHYCADAADWDGLTFLTKDVEFPLNNSIARFSSQYDYQTPLEIALGDDFENILSFGNAVRTIQILLGSRSYGKMKRQSYETEAFEAFEDFEGFEAFESFLAFLNRLRDLPDFSPE</sequence>
<comment type="caution">
    <text evidence="4">The sequence shown here is derived from an EMBL/GenBank/DDBJ whole genome shotgun (WGS) entry which is preliminary data.</text>
</comment>
<evidence type="ECO:0008006" key="6">
    <source>
        <dbReference type="Google" id="ProtNLM"/>
    </source>
</evidence>
<dbReference type="Pfam" id="PF24883">
    <property type="entry name" value="NPHP3_N"/>
    <property type="match status" value="1"/>
</dbReference>
<feature type="domain" description="GPI inositol-deacylase winged helix" evidence="2">
    <location>
        <begin position="548"/>
        <end position="631"/>
    </location>
</feature>
<dbReference type="EMBL" id="JADCTT010000001">
    <property type="protein sequence ID" value="KAF9759122.1"/>
    <property type="molecule type" value="Genomic_DNA"/>
</dbReference>
<evidence type="ECO:0000313" key="4">
    <source>
        <dbReference type="EMBL" id="KAF9759122.1"/>
    </source>
</evidence>
<name>A0A8H7NN40_BIOOC</name>
<dbReference type="SUPFAM" id="SSF52540">
    <property type="entry name" value="P-loop containing nucleoside triphosphate hydrolases"/>
    <property type="match status" value="1"/>
</dbReference>
<gene>
    <name evidence="4" type="ORF">IM811_000816</name>
</gene>
<protein>
    <recommendedName>
        <fullName evidence="6">NACHT domain-containing protein</fullName>
    </recommendedName>
</protein>
<evidence type="ECO:0000313" key="5">
    <source>
        <dbReference type="Proteomes" id="UP000616885"/>
    </source>
</evidence>
<organism evidence="4 5">
    <name type="scientific">Bionectria ochroleuca</name>
    <name type="common">Gliocladium roseum</name>
    <dbReference type="NCBI Taxonomy" id="29856"/>
    <lineage>
        <taxon>Eukaryota</taxon>
        <taxon>Fungi</taxon>
        <taxon>Dikarya</taxon>
        <taxon>Ascomycota</taxon>
        <taxon>Pezizomycotina</taxon>
        <taxon>Sordariomycetes</taxon>
        <taxon>Hypocreomycetidae</taxon>
        <taxon>Hypocreales</taxon>
        <taxon>Bionectriaceae</taxon>
        <taxon>Clonostachys</taxon>
    </lineage>
</organism>
<evidence type="ECO:0000259" key="2">
    <source>
        <dbReference type="Pfam" id="PF22939"/>
    </source>
</evidence>
<accession>A0A8H7NN40</accession>
<dbReference type="Pfam" id="PF22939">
    <property type="entry name" value="WHD_GPIID"/>
    <property type="match status" value="1"/>
</dbReference>
<reference evidence="4" key="1">
    <citation type="submission" date="2020-10" db="EMBL/GenBank/DDBJ databases">
        <title>High-Quality Genome Resource of Clonostachys rosea strain S41 by Oxford Nanopore Long-Read Sequencing.</title>
        <authorList>
            <person name="Wang H."/>
        </authorList>
    </citation>
    <scope>NUCLEOTIDE SEQUENCE</scope>
    <source>
        <strain evidence="4">S41</strain>
    </source>
</reference>
<dbReference type="AlphaFoldDB" id="A0A8H7NN40"/>
<dbReference type="InterPro" id="IPR056884">
    <property type="entry name" value="NPHP3-like_N"/>
</dbReference>
<feature type="domain" description="Nephrocystin 3-like N-terminal" evidence="3">
    <location>
        <begin position="278"/>
        <end position="419"/>
    </location>
</feature>
<proteinExistence type="predicted"/>
<dbReference type="Gene3D" id="3.40.50.300">
    <property type="entry name" value="P-loop containing nucleotide triphosphate hydrolases"/>
    <property type="match status" value="1"/>
</dbReference>
<evidence type="ECO:0000256" key="1">
    <source>
        <dbReference type="ARBA" id="ARBA00022737"/>
    </source>
</evidence>
<dbReference type="PANTHER" id="PTHR10039">
    <property type="entry name" value="AMELOGENIN"/>
    <property type="match status" value="1"/>
</dbReference>